<reference evidence="2" key="1">
    <citation type="submission" date="2021-02" db="EMBL/GenBank/DDBJ databases">
        <authorList>
            <person name="Nowell W R."/>
        </authorList>
    </citation>
    <scope>NUCLEOTIDE SEQUENCE</scope>
    <source>
        <strain evidence="2">Ploen Becks lab</strain>
    </source>
</reference>
<accession>A0A814N313</accession>
<evidence type="ECO:0000256" key="1">
    <source>
        <dbReference type="SAM" id="MobiDB-lite"/>
    </source>
</evidence>
<gene>
    <name evidence="2" type="ORF">OXX778_LOCUS20505</name>
</gene>
<evidence type="ECO:0000313" key="2">
    <source>
        <dbReference type="EMBL" id="CAF1087661.1"/>
    </source>
</evidence>
<evidence type="ECO:0000313" key="3">
    <source>
        <dbReference type="Proteomes" id="UP000663879"/>
    </source>
</evidence>
<proteinExistence type="predicted"/>
<protein>
    <submittedName>
        <fullName evidence="2">Uncharacterized protein</fullName>
    </submittedName>
</protein>
<name>A0A814N313_9BILA</name>
<organism evidence="2 3">
    <name type="scientific">Brachionus calyciflorus</name>
    <dbReference type="NCBI Taxonomy" id="104777"/>
    <lineage>
        <taxon>Eukaryota</taxon>
        <taxon>Metazoa</taxon>
        <taxon>Spiralia</taxon>
        <taxon>Gnathifera</taxon>
        <taxon>Rotifera</taxon>
        <taxon>Eurotatoria</taxon>
        <taxon>Monogononta</taxon>
        <taxon>Pseudotrocha</taxon>
        <taxon>Ploima</taxon>
        <taxon>Brachionidae</taxon>
        <taxon>Brachionus</taxon>
    </lineage>
</organism>
<feature type="compositionally biased region" description="Polar residues" evidence="1">
    <location>
        <begin position="35"/>
        <end position="44"/>
    </location>
</feature>
<keyword evidence="3" id="KW-1185">Reference proteome</keyword>
<sequence>MDYNNKYKPSHSDRGQRGGGGRRRRRNDEPRRPVTTPQKFQTYNDPPKSTPASAARQVRPVGLRP</sequence>
<dbReference type="EMBL" id="CAJNOC010006874">
    <property type="protein sequence ID" value="CAF1087661.1"/>
    <property type="molecule type" value="Genomic_DNA"/>
</dbReference>
<comment type="caution">
    <text evidence="2">The sequence shown here is derived from an EMBL/GenBank/DDBJ whole genome shotgun (WGS) entry which is preliminary data.</text>
</comment>
<dbReference type="AlphaFoldDB" id="A0A814N313"/>
<dbReference type="Proteomes" id="UP000663879">
    <property type="component" value="Unassembled WGS sequence"/>
</dbReference>
<feature type="non-terminal residue" evidence="2">
    <location>
        <position position="65"/>
    </location>
</feature>
<feature type="region of interest" description="Disordered" evidence="1">
    <location>
        <begin position="1"/>
        <end position="65"/>
    </location>
</feature>